<feature type="domain" description="Core-binding (CB)" evidence="7">
    <location>
        <begin position="104"/>
        <end position="195"/>
    </location>
</feature>
<evidence type="ECO:0000256" key="1">
    <source>
        <dbReference type="ARBA" id="ARBA00008857"/>
    </source>
</evidence>
<dbReference type="GO" id="GO:0006310">
    <property type="term" value="P:DNA recombination"/>
    <property type="evidence" value="ECO:0007669"/>
    <property type="project" value="UniProtKB-KW"/>
</dbReference>
<dbReference type="GO" id="GO:0003677">
    <property type="term" value="F:DNA binding"/>
    <property type="evidence" value="ECO:0007669"/>
    <property type="project" value="UniProtKB-UniRule"/>
</dbReference>
<dbReference type="SUPFAM" id="SSF56349">
    <property type="entry name" value="DNA breaking-rejoining enzymes"/>
    <property type="match status" value="1"/>
</dbReference>
<proteinExistence type="inferred from homology"/>
<dbReference type="Pfam" id="PF13356">
    <property type="entry name" value="Arm-DNA-bind_3"/>
    <property type="match status" value="1"/>
</dbReference>
<dbReference type="Gene3D" id="1.10.443.10">
    <property type="entry name" value="Intergrase catalytic core"/>
    <property type="match status" value="1"/>
</dbReference>
<protein>
    <recommendedName>
        <fullName evidence="10">Integrase</fullName>
    </recommendedName>
</protein>
<evidence type="ECO:0000256" key="5">
    <source>
        <dbReference type="PROSITE-ProRule" id="PRU01248"/>
    </source>
</evidence>
<sequence length="444" mass="48813">MSTSRGITADRQIAALKPTASRYERAVAGARGLCLIVYPTGTKTFVLRYVAVGGERRRLPLGNYPGLSLAEARERAAAHQVAVVEGADPAEARAIAKEVARTGETLEELAEAYWSAAAKGLHGGRRRPKRDRTLQNERSLWKAHIQGALGNRRFADLRRADIKIFMRELALEGRLRPASIASVGGVLSNILGFAVHEDRIEANPALGLTRPLALESRSRLFDDVALAALWATLEEAAVIRKEGEQRGDPHARMGPQMALALQFLILTLSRRTEVAGARWSEVDLAAGTWTIPAERTKSKRIHVVPLSPVAAKILQKARALAGRSHFVFPSPKDPTEHLDPHALTRAVTRLCKRLELPPGSPHDFRRSGATTLTGERYGIRRFIVGKVLSHDPKEGAAVTAVYDRNEYLPEKRAALAAWASHVLELQPTRETKRGQRESRLPQPL</sequence>
<dbReference type="CDD" id="cd00801">
    <property type="entry name" value="INT_P4_C"/>
    <property type="match status" value="1"/>
</dbReference>
<evidence type="ECO:0000256" key="3">
    <source>
        <dbReference type="ARBA" id="ARBA00023125"/>
    </source>
</evidence>
<dbReference type="InterPro" id="IPR050808">
    <property type="entry name" value="Phage_Integrase"/>
</dbReference>
<accession>A0A328BBC2</accession>
<dbReference type="InterPro" id="IPR013762">
    <property type="entry name" value="Integrase-like_cat_sf"/>
</dbReference>
<dbReference type="OrthoDB" id="7615137at2"/>
<dbReference type="RefSeq" id="WP_111277556.1">
    <property type="nucleotide sequence ID" value="NZ_QFYS01000009.1"/>
</dbReference>
<evidence type="ECO:0000256" key="4">
    <source>
        <dbReference type="ARBA" id="ARBA00023172"/>
    </source>
</evidence>
<dbReference type="InterPro" id="IPR025166">
    <property type="entry name" value="Integrase_DNA_bind_dom"/>
</dbReference>
<evidence type="ECO:0000259" key="6">
    <source>
        <dbReference type="PROSITE" id="PS51898"/>
    </source>
</evidence>
<dbReference type="Gene3D" id="1.10.150.130">
    <property type="match status" value="1"/>
</dbReference>
<dbReference type="PANTHER" id="PTHR30629">
    <property type="entry name" value="PROPHAGE INTEGRASE"/>
    <property type="match status" value="1"/>
</dbReference>
<evidence type="ECO:0000256" key="2">
    <source>
        <dbReference type="ARBA" id="ARBA00022908"/>
    </source>
</evidence>
<keyword evidence="9" id="KW-1185">Reference proteome</keyword>
<dbReference type="InterPro" id="IPR002104">
    <property type="entry name" value="Integrase_catalytic"/>
</dbReference>
<dbReference type="Gene3D" id="3.30.160.390">
    <property type="entry name" value="Integrase, DNA-binding domain"/>
    <property type="match status" value="1"/>
</dbReference>
<evidence type="ECO:0000259" key="7">
    <source>
        <dbReference type="PROSITE" id="PS51900"/>
    </source>
</evidence>
<reference evidence="8 9" key="1">
    <citation type="submission" date="2018-05" db="EMBL/GenBank/DDBJ databases">
        <authorList>
            <person name="Lanie J.A."/>
            <person name="Ng W.-L."/>
            <person name="Kazmierczak K.M."/>
            <person name="Andrzejewski T.M."/>
            <person name="Davidsen T.M."/>
            <person name="Wayne K.J."/>
            <person name="Tettelin H."/>
            <person name="Glass J.I."/>
            <person name="Rusch D."/>
            <person name="Podicherti R."/>
            <person name="Tsui H.-C.T."/>
            <person name="Winkler M.E."/>
        </authorList>
    </citation>
    <scope>NUCLEOTIDE SEQUENCE [LARGE SCALE GENOMIC DNA]</scope>
    <source>
        <strain evidence="8 9">BUT-10</strain>
    </source>
</reference>
<dbReference type="PANTHER" id="PTHR30629:SF2">
    <property type="entry name" value="PROPHAGE INTEGRASE INTS-RELATED"/>
    <property type="match status" value="1"/>
</dbReference>
<organism evidence="8 9">
    <name type="scientific">Phenylobacterium kunshanense</name>
    <dbReference type="NCBI Taxonomy" id="1445034"/>
    <lineage>
        <taxon>Bacteria</taxon>
        <taxon>Pseudomonadati</taxon>
        <taxon>Pseudomonadota</taxon>
        <taxon>Alphaproteobacteria</taxon>
        <taxon>Caulobacterales</taxon>
        <taxon>Caulobacteraceae</taxon>
        <taxon>Phenylobacterium</taxon>
    </lineage>
</organism>
<evidence type="ECO:0000313" key="8">
    <source>
        <dbReference type="EMBL" id="RAK63126.1"/>
    </source>
</evidence>
<feature type="domain" description="Tyr recombinase" evidence="6">
    <location>
        <begin position="228"/>
        <end position="416"/>
    </location>
</feature>
<dbReference type="GO" id="GO:0015074">
    <property type="term" value="P:DNA integration"/>
    <property type="evidence" value="ECO:0007669"/>
    <property type="project" value="UniProtKB-KW"/>
</dbReference>
<keyword evidence="4" id="KW-0233">DNA recombination</keyword>
<dbReference type="Pfam" id="PF00589">
    <property type="entry name" value="Phage_integrase"/>
    <property type="match status" value="1"/>
</dbReference>
<evidence type="ECO:0008006" key="10">
    <source>
        <dbReference type="Google" id="ProtNLM"/>
    </source>
</evidence>
<keyword evidence="3 5" id="KW-0238">DNA-binding</keyword>
<dbReference type="InterPro" id="IPR011010">
    <property type="entry name" value="DNA_brk_join_enz"/>
</dbReference>
<keyword evidence="2" id="KW-0229">DNA integration</keyword>
<dbReference type="EMBL" id="QFYS01000009">
    <property type="protein sequence ID" value="RAK63126.1"/>
    <property type="molecule type" value="Genomic_DNA"/>
</dbReference>
<dbReference type="Proteomes" id="UP000249524">
    <property type="component" value="Unassembled WGS sequence"/>
</dbReference>
<dbReference type="InterPro" id="IPR010998">
    <property type="entry name" value="Integrase_recombinase_N"/>
</dbReference>
<dbReference type="PROSITE" id="PS51898">
    <property type="entry name" value="TYR_RECOMBINASE"/>
    <property type="match status" value="1"/>
</dbReference>
<comment type="similarity">
    <text evidence="1">Belongs to the 'phage' integrase family.</text>
</comment>
<dbReference type="PROSITE" id="PS51900">
    <property type="entry name" value="CB"/>
    <property type="match status" value="1"/>
</dbReference>
<evidence type="ECO:0000313" key="9">
    <source>
        <dbReference type="Proteomes" id="UP000249524"/>
    </source>
</evidence>
<dbReference type="InterPro" id="IPR044068">
    <property type="entry name" value="CB"/>
</dbReference>
<dbReference type="InterPro" id="IPR038488">
    <property type="entry name" value="Integrase_DNA-bd_sf"/>
</dbReference>
<gene>
    <name evidence="8" type="ORF">DJ019_17825</name>
</gene>
<dbReference type="AlphaFoldDB" id="A0A328BBC2"/>
<comment type="caution">
    <text evidence="8">The sequence shown here is derived from an EMBL/GenBank/DDBJ whole genome shotgun (WGS) entry which is preliminary data.</text>
</comment>
<name>A0A328BBC2_9CAUL</name>